<comment type="caution">
    <text evidence="1">The sequence shown here is derived from an EMBL/GenBank/DDBJ whole genome shotgun (WGS) entry which is preliminary data.</text>
</comment>
<dbReference type="Pfam" id="PF13561">
    <property type="entry name" value="adh_short_C2"/>
    <property type="match status" value="1"/>
</dbReference>
<dbReference type="Gene3D" id="3.40.50.720">
    <property type="entry name" value="NAD(P)-binding Rossmann-like Domain"/>
    <property type="match status" value="1"/>
</dbReference>
<proteinExistence type="predicted"/>
<dbReference type="RefSeq" id="WP_354022903.1">
    <property type="nucleotide sequence ID" value="NZ_JBEPSJ010000001.1"/>
</dbReference>
<keyword evidence="2" id="KW-1185">Reference proteome</keyword>
<evidence type="ECO:0000313" key="2">
    <source>
        <dbReference type="Proteomes" id="UP001549257"/>
    </source>
</evidence>
<accession>A0ABV2QIB6</accession>
<dbReference type="InterPro" id="IPR002347">
    <property type="entry name" value="SDR_fam"/>
</dbReference>
<dbReference type="InterPro" id="IPR036291">
    <property type="entry name" value="NAD(P)-bd_dom_sf"/>
</dbReference>
<organism evidence="1 2">
    <name type="scientific">Conyzicola nivalis</name>
    <dbReference type="NCBI Taxonomy" id="1477021"/>
    <lineage>
        <taxon>Bacteria</taxon>
        <taxon>Bacillati</taxon>
        <taxon>Actinomycetota</taxon>
        <taxon>Actinomycetes</taxon>
        <taxon>Micrococcales</taxon>
        <taxon>Microbacteriaceae</taxon>
        <taxon>Conyzicola</taxon>
    </lineage>
</organism>
<protein>
    <submittedName>
        <fullName evidence="1">Enoyl-[acyl-carrier-protein] reductase (NADH)</fullName>
    </submittedName>
</protein>
<gene>
    <name evidence="1" type="ORF">ABIE21_000177</name>
</gene>
<evidence type="ECO:0000313" key="1">
    <source>
        <dbReference type="EMBL" id="MET4580687.1"/>
    </source>
</evidence>
<name>A0ABV2QIB6_9MICO</name>
<sequence length="39" mass="4124">MHVSRNERNDASMVTYLLSDEASCITGAEFAVDGGFTAG</sequence>
<dbReference type="Proteomes" id="UP001549257">
    <property type="component" value="Unassembled WGS sequence"/>
</dbReference>
<dbReference type="EMBL" id="JBEPSJ010000001">
    <property type="protein sequence ID" value="MET4580687.1"/>
    <property type="molecule type" value="Genomic_DNA"/>
</dbReference>
<reference evidence="1 2" key="1">
    <citation type="submission" date="2024-06" db="EMBL/GenBank/DDBJ databases">
        <title>Sorghum-associated microbial communities from plants grown in Nebraska, USA.</title>
        <authorList>
            <person name="Schachtman D."/>
        </authorList>
    </citation>
    <scope>NUCLEOTIDE SEQUENCE [LARGE SCALE GENOMIC DNA]</scope>
    <source>
        <strain evidence="1 2">2857</strain>
    </source>
</reference>
<dbReference type="SUPFAM" id="SSF51735">
    <property type="entry name" value="NAD(P)-binding Rossmann-fold domains"/>
    <property type="match status" value="1"/>
</dbReference>